<dbReference type="SUPFAM" id="SSF53187">
    <property type="entry name" value="Zn-dependent exopeptidases"/>
    <property type="match status" value="1"/>
</dbReference>
<comment type="caution">
    <text evidence="10">The sequence shown here is derived from an EMBL/GenBank/DDBJ whole genome shotgun (WGS) entry which is preliminary data.</text>
</comment>
<dbReference type="InterPro" id="IPR002933">
    <property type="entry name" value="Peptidase_M20"/>
</dbReference>
<evidence type="ECO:0000256" key="4">
    <source>
        <dbReference type="ARBA" id="ARBA00022801"/>
    </source>
</evidence>
<keyword evidence="4" id="KW-0378">Hydrolase</keyword>
<evidence type="ECO:0000256" key="7">
    <source>
        <dbReference type="PIRNR" id="PIRNR001123"/>
    </source>
</evidence>
<sequence>MINRQRMIDQLLELVRIDSPSSKEGAVARRLEEILTDLGMTVVFDDAGKKLGTDTGNLIATLKGTVPGTPILFSAHMDTVQQPGESVNPVVDGDVIRSDGTTILGSDDKAGITAFIEAVRVLQENKIPHGDVQAVFTIWEEGGLFGSLNLDYSLVNAERAFILDSGGAVGTIINQGPAQDRIEAVFHGKAAHAGVEPEAGISAIQMAARAIDTMNLLRIDAETTANLGSIEGGRATNIVTPEVRLVGEARSQKNEKLDAQTAHMKAAMEQAASDFGGAVDVTVERVYSAFHVSAEAPMIQTLKEVFVTMGLEPVIQSSGGGSDTNHFNNNGISAVNLSVGMDKAHTNDEYIPIDDLVEAGQMVVEIIKAHA</sequence>
<feature type="domain" description="Peptidase M20 dimerisation" evidence="9">
    <location>
        <begin position="185"/>
        <end position="272"/>
    </location>
</feature>
<comment type="similarity">
    <text evidence="7">Belongs to the peptidase M42 family.</text>
</comment>
<dbReference type="InterPro" id="IPR010162">
    <property type="entry name" value="PepT-like"/>
</dbReference>
<protein>
    <submittedName>
        <fullName evidence="10">Tripeptide aminopeptidase</fullName>
    </submittedName>
</protein>
<comment type="cofactor">
    <cofactor evidence="8">
        <name>a divalent metal cation</name>
        <dbReference type="ChEBI" id="CHEBI:60240"/>
    </cofactor>
    <text evidence="8">Binds 2 divalent metal cations per subunit.</text>
</comment>
<dbReference type="RefSeq" id="WP_283409204.1">
    <property type="nucleotide sequence ID" value="NZ_FXUF01000006.1"/>
</dbReference>
<dbReference type="SUPFAM" id="SSF55031">
    <property type="entry name" value="Bacterial exopeptidase dimerisation domain"/>
    <property type="match status" value="1"/>
</dbReference>
<dbReference type="GO" id="GO:0006508">
    <property type="term" value="P:proteolysis"/>
    <property type="evidence" value="ECO:0007669"/>
    <property type="project" value="UniProtKB-KW"/>
</dbReference>
<accession>A0AA46AIY7</accession>
<keyword evidence="5" id="KW-0862">Zinc</keyword>
<gene>
    <name evidence="10" type="ORF">SAMN06296020_10632</name>
</gene>
<dbReference type="PROSITE" id="PS00758">
    <property type="entry name" value="ARGE_DAPE_CPG2_1"/>
    <property type="match status" value="1"/>
</dbReference>
<keyword evidence="11" id="KW-1185">Reference proteome</keyword>
<evidence type="ECO:0000256" key="1">
    <source>
        <dbReference type="ARBA" id="ARBA00001947"/>
    </source>
</evidence>
<evidence type="ECO:0000256" key="2">
    <source>
        <dbReference type="ARBA" id="ARBA00022670"/>
    </source>
</evidence>
<dbReference type="AlphaFoldDB" id="A0AA46AIY7"/>
<dbReference type="InterPro" id="IPR001261">
    <property type="entry name" value="ArgE/DapE_CS"/>
</dbReference>
<name>A0AA46AIY7_9CLOT</name>
<keyword evidence="3 8" id="KW-0479">Metal-binding</keyword>
<dbReference type="Gene3D" id="3.40.630.10">
    <property type="entry name" value="Zn peptidases"/>
    <property type="match status" value="1"/>
</dbReference>
<dbReference type="Gene3D" id="3.30.70.360">
    <property type="match status" value="1"/>
</dbReference>
<evidence type="ECO:0000256" key="3">
    <source>
        <dbReference type="ARBA" id="ARBA00022723"/>
    </source>
</evidence>
<keyword evidence="10" id="KW-0031">Aminopeptidase</keyword>
<reference evidence="10" key="1">
    <citation type="submission" date="2017-05" db="EMBL/GenBank/DDBJ databases">
        <authorList>
            <person name="Varghese N."/>
            <person name="Submissions S."/>
        </authorList>
    </citation>
    <scope>NUCLEOTIDE SEQUENCE</scope>
    <source>
        <strain evidence="10">Su22</strain>
    </source>
</reference>
<evidence type="ECO:0000259" key="9">
    <source>
        <dbReference type="Pfam" id="PF07687"/>
    </source>
</evidence>
<dbReference type="PANTHER" id="PTHR42994:SF2">
    <property type="entry name" value="PEPTIDASE"/>
    <property type="match status" value="1"/>
</dbReference>
<dbReference type="Pfam" id="PF07687">
    <property type="entry name" value="M20_dimer"/>
    <property type="match status" value="1"/>
</dbReference>
<dbReference type="EMBL" id="FXUF01000006">
    <property type="protein sequence ID" value="SMP56149.1"/>
    <property type="molecule type" value="Genomic_DNA"/>
</dbReference>
<dbReference type="InterPro" id="IPR011650">
    <property type="entry name" value="Peptidase_M20_dimer"/>
</dbReference>
<evidence type="ECO:0000313" key="10">
    <source>
        <dbReference type="EMBL" id="SMP56149.1"/>
    </source>
</evidence>
<evidence type="ECO:0000256" key="5">
    <source>
        <dbReference type="ARBA" id="ARBA00022833"/>
    </source>
</evidence>
<dbReference type="GO" id="GO:0008237">
    <property type="term" value="F:metallopeptidase activity"/>
    <property type="evidence" value="ECO:0007669"/>
    <property type="project" value="UniProtKB-KW"/>
</dbReference>
<proteinExistence type="inferred from homology"/>
<dbReference type="NCBIfam" id="TIGR01883">
    <property type="entry name" value="PepT-like"/>
    <property type="match status" value="1"/>
</dbReference>
<keyword evidence="6" id="KW-0482">Metalloprotease</keyword>
<organism evidence="10 11">
    <name type="scientific">Anoxynatronum buryatiense</name>
    <dbReference type="NCBI Taxonomy" id="489973"/>
    <lineage>
        <taxon>Bacteria</taxon>
        <taxon>Bacillati</taxon>
        <taxon>Bacillota</taxon>
        <taxon>Clostridia</taxon>
        <taxon>Eubacteriales</taxon>
        <taxon>Clostridiaceae</taxon>
        <taxon>Anoxynatronum</taxon>
    </lineage>
</organism>
<dbReference type="GO" id="GO:0004177">
    <property type="term" value="F:aminopeptidase activity"/>
    <property type="evidence" value="ECO:0007669"/>
    <property type="project" value="UniProtKB-UniRule"/>
</dbReference>
<dbReference type="InterPro" id="IPR036264">
    <property type="entry name" value="Bact_exopeptidase_dim_dom"/>
</dbReference>
<evidence type="ECO:0000256" key="8">
    <source>
        <dbReference type="PIRSR" id="PIRSR001123-2"/>
    </source>
</evidence>
<dbReference type="GO" id="GO:0046872">
    <property type="term" value="F:metal ion binding"/>
    <property type="evidence" value="ECO:0007669"/>
    <property type="project" value="UniProtKB-UniRule"/>
</dbReference>
<dbReference type="Pfam" id="PF01546">
    <property type="entry name" value="Peptidase_M20"/>
    <property type="match status" value="1"/>
</dbReference>
<keyword evidence="2" id="KW-0645">Protease</keyword>
<feature type="binding site" evidence="8">
    <location>
        <position position="345"/>
    </location>
    <ligand>
        <name>Zn(2+)</name>
        <dbReference type="ChEBI" id="CHEBI:29105"/>
        <label>2</label>
    </ligand>
</feature>
<comment type="cofactor">
    <cofactor evidence="1">
        <name>Zn(2+)</name>
        <dbReference type="ChEBI" id="CHEBI:29105"/>
    </cofactor>
</comment>
<dbReference type="Proteomes" id="UP001158066">
    <property type="component" value="Unassembled WGS sequence"/>
</dbReference>
<evidence type="ECO:0000313" key="11">
    <source>
        <dbReference type="Proteomes" id="UP001158066"/>
    </source>
</evidence>
<evidence type="ECO:0000256" key="6">
    <source>
        <dbReference type="ARBA" id="ARBA00023049"/>
    </source>
</evidence>
<dbReference type="PIRSF" id="PIRSF001123">
    <property type="entry name" value="PepA_GA"/>
    <property type="match status" value="1"/>
</dbReference>
<dbReference type="PANTHER" id="PTHR42994">
    <property type="entry name" value="PEPTIDASE T"/>
    <property type="match status" value="1"/>
</dbReference>
<dbReference type="InterPro" id="IPR008007">
    <property type="entry name" value="Peptidase_M42"/>
</dbReference>